<proteinExistence type="predicted"/>
<evidence type="ECO:0000313" key="1">
    <source>
        <dbReference type="EMBL" id="PYD69405.1"/>
    </source>
</evidence>
<dbReference type="Proteomes" id="UP000247371">
    <property type="component" value="Unassembled WGS sequence"/>
</dbReference>
<keyword evidence="2" id="KW-1185">Reference proteome</keyword>
<gene>
    <name evidence="1" type="ORF">CFR76_10010</name>
</gene>
<accession>A0A2V4RL75</accession>
<dbReference type="AlphaFoldDB" id="A0A2V4RL75"/>
<evidence type="ECO:0000313" key="2">
    <source>
        <dbReference type="Proteomes" id="UP000247371"/>
    </source>
</evidence>
<dbReference type="EMBL" id="NKUB01000011">
    <property type="protein sequence ID" value="PYD69405.1"/>
    <property type="molecule type" value="Genomic_DNA"/>
</dbReference>
<reference evidence="1 2" key="1">
    <citation type="submission" date="2017-07" db="EMBL/GenBank/DDBJ databases">
        <title>A draft genome sequence of Komagataeibacter swingsii LMG 22125.</title>
        <authorList>
            <person name="Skraban J."/>
            <person name="Cleenwerck I."/>
            <person name="Vandamme P."/>
            <person name="Trcek J."/>
        </authorList>
    </citation>
    <scope>NUCLEOTIDE SEQUENCE [LARGE SCALE GENOMIC DNA]</scope>
    <source>
        <strain evidence="1 2">LMG 22125</strain>
    </source>
</reference>
<name>A0A2V4RL75_9PROT</name>
<sequence length="60" mass="6966">MATTVIVNRADWEAILDRLDDRHDREAIAQSESILPDYRVAYMADETRRMVLDEVSPITM</sequence>
<protein>
    <submittedName>
        <fullName evidence="1">Uncharacterized protein</fullName>
    </submittedName>
</protein>
<organism evidence="1 2">
    <name type="scientific">Komagataeibacter swingsii</name>
    <dbReference type="NCBI Taxonomy" id="215220"/>
    <lineage>
        <taxon>Bacteria</taxon>
        <taxon>Pseudomonadati</taxon>
        <taxon>Pseudomonadota</taxon>
        <taxon>Alphaproteobacteria</taxon>
        <taxon>Acetobacterales</taxon>
        <taxon>Acetobacteraceae</taxon>
        <taxon>Komagataeibacter</taxon>
    </lineage>
</organism>
<comment type="caution">
    <text evidence="1">The sequence shown here is derived from an EMBL/GenBank/DDBJ whole genome shotgun (WGS) entry which is preliminary data.</text>
</comment>